<evidence type="ECO:0000256" key="2">
    <source>
        <dbReference type="ARBA" id="ARBA00022737"/>
    </source>
</evidence>
<organism evidence="6 7">
    <name type="scientific">Drechslerella dactyloides</name>
    <name type="common">Nematode-trapping fungus</name>
    <name type="synonym">Arthrobotrys dactyloides</name>
    <dbReference type="NCBI Taxonomy" id="74499"/>
    <lineage>
        <taxon>Eukaryota</taxon>
        <taxon>Fungi</taxon>
        <taxon>Dikarya</taxon>
        <taxon>Ascomycota</taxon>
        <taxon>Pezizomycotina</taxon>
        <taxon>Orbiliomycetes</taxon>
        <taxon>Orbiliales</taxon>
        <taxon>Orbiliaceae</taxon>
        <taxon>Drechslerella</taxon>
    </lineage>
</organism>
<dbReference type="GO" id="GO:0034198">
    <property type="term" value="P:cellular response to amino acid starvation"/>
    <property type="evidence" value="ECO:0007669"/>
    <property type="project" value="TreeGrafter"/>
</dbReference>
<dbReference type="InterPro" id="IPR034085">
    <property type="entry name" value="TOG"/>
</dbReference>
<dbReference type="Pfam" id="PF24916">
    <property type="entry name" value="HEAT_GCN1_fung"/>
    <property type="match status" value="1"/>
</dbReference>
<dbReference type="Pfam" id="PF23271">
    <property type="entry name" value="HEAT_GCN1"/>
    <property type="match status" value="1"/>
</dbReference>
<comment type="similarity">
    <text evidence="1">Belongs to the GCN1 family.</text>
</comment>
<reference evidence="6" key="1">
    <citation type="submission" date="2023-01" db="EMBL/GenBank/DDBJ databases">
        <title>The chitinases involved in constricting ring structure development in the nematode-trapping fungus Drechslerella dactyloides.</title>
        <authorList>
            <person name="Wang R."/>
            <person name="Zhang L."/>
            <person name="Tang P."/>
            <person name="Li S."/>
            <person name="Liang L."/>
        </authorList>
    </citation>
    <scope>NUCLEOTIDE SEQUENCE</scope>
    <source>
        <strain evidence="6">YMF1.00031</strain>
    </source>
</reference>
<feature type="repeat" description="HEAT" evidence="4">
    <location>
        <begin position="1973"/>
        <end position="2010"/>
    </location>
</feature>
<dbReference type="Gene3D" id="1.25.10.10">
    <property type="entry name" value="Leucine-rich Repeat Variant"/>
    <property type="match status" value="5"/>
</dbReference>
<dbReference type="PANTHER" id="PTHR23346:SF7">
    <property type="entry name" value="STALLED RIBOSOME SENSOR GCN1"/>
    <property type="match status" value="1"/>
</dbReference>
<keyword evidence="2" id="KW-0677">Repeat</keyword>
<dbReference type="Pfam" id="PF24984">
    <property type="entry name" value="HEAT_EF3_GNC1"/>
    <property type="match status" value="1"/>
</dbReference>
<dbReference type="Proteomes" id="UP001221413">
    <property type="component" value="Unassembled WGS sequence"/>
</dbReference>
<evidence type="ECO:0000313" key="7">
    <source>
        <dbReference type="Proteomes" id="UP001221413"/>
    </source>
</evidence>
<dbReference type="FunFam" id="1.25.10.10:FF:000090">
    <property type="entry name" value="eIF-2-alpha kinase activator GCN1"/>
    <property type="match status" value="1"/>
</dbReference>
<dbReference type="InterPro" id="IPR016024">
    <property type="entry name" value="ARM-type_fold"/>
</dbReference>
<feature type="repeat" description="HEAT" evidence="4">
    <location>
        <begin position="1514"/>
        <end position="1552"/>
    </location>
</feature>
<dbReference type="GO" id="GO:0005829">
    <property type="term" value="C:cytosol"/>
    <property type="evidence" value="ECO:0007669"/>
    <property type="project" value="TreeGrafter"/>
</dbReference>
<dbReference type="PROSITE" id="PS50077">
    <property type="entry name" value="HEAT_REPEAT"/>
    <property type="match status" value="2"/>
</dbReference>
<name>A0AAD6IYK9_DREDA</name>
<dbReference type="InterPro" id="IPR056810">
    <property type="entry name" value="GNC1-like_N"/>
</dbReference>
<dbReference type="GO" id="GO:1904688">
    <property type="term" value="P:regulation of cytoplasmic translational initiation"/>
    <property type="evidence" value="ECO:0007669"/>
    <property type="project" value="UniProtKB-ARBA"/>
</dbReference>
<evidence type="ECO:0000256" key="4">
    <source>
        <dbReference type="PROSITE-ProRule" id="PRU00103"/>
    </source>
</evidence>
<evidence type="ECO:0000313" key="6">
    <source>
        <dbReference type="EMBL" id="KAJ6261110.1"/>
    </source>
</evidence>
<dbReference type="InterPro" id="IPR022716">
    <property type="entry name" value="Gcn1_N"/>
</dbReference>
<sequence>MHNPTFDMVDTEALAIALASSSVKVRTAALRDLKGNIDSQELSTKDVAPIVNFLVQTHGYYSDRKSRDAVRDCLLSLYKNAHLSKSTQDLIKTTIKTESIKPGVAASNRFVMLEWSIQLLRQVAMDREEFLSHADMLLAAVAMLIDELSQPEVRAGLRKSARSNVHIGFQFILGSPEIPADHKQTYIQHTVKALTAKTSTPNRHNGLLLGILLDVLSKSSSLRKVVEDELKPDVYNYYIREFINSRTTVPYYQASSLASFFREFCTLEDFETQIIPAVDKCLLRSPEIVLCGVLDPLIESLDKSIDLAKLAKEKLLKRLLDAVKSTNAIIRAGGLSGFQAVAKKCQDEAEIFSIAEEILAPLVAGKATSVDQKIAHAKMLVTLPNMKSLSEKVPKIVVQLISKEKNDSAVEAFYEVMLEHYFDGLLNGHITSDSTVVKKVQDGLSDKKPNIRKGTSFKVGELLLKSKAGEINDEVAKFGSDIEPQLVDIYNEVAANPMPTAQTGLLGSAYVYPSLLFNSILPGKSLSKVDVVKQSFASPPKLSLLLTPRVYTKLISEKDHRWALRALVGLAPFTFKEKVTGDAWAQAFIYFICGGTHHAHFRREAAAALSKTFAQDPENVGPAIVCGLNDWIKSLEEPEKDSPSAGSKGSINNIGRTLKATLITSADSIEIPSEARELQLINALVLSHHGLLYQSVDWIYMCQRLSVDPRTLVEKHPERLLGEITESFDYPLKTIHLAAAEAAAKLAFIAPDYFTHRLITLFTSDLSHETVAGINSLNVAIWRAPEGVPYVDVLGSKSTAPVARNKDSDLAKWDAEVRKEIAKKKGPVEKKLTPEEQAKVNAQLKKEAGIRLDVTEVQKKLLRGIAIISSLARGVNNGTEQWIGPATQALLEVFNSSAKEIVGSEANDAYLYNANLISSRLGPFRYFVGIATLRAYGAEGLTGEIMGEDLGSLCTRVLYRIRFLGEQRPLDAISLHYILPLVLKVLEDGGVASKSPEAIEEQLVLALEILATHTGTCADTNIARKRIFEILILCIKKYTQHYKAIKDCLVDLCRCISDNITQDEIMVLVSAAIQPEANLRTAVLQAIEAEIDLSDLGTLDLIWLACHDEVEENADLARTIWEVHDMAVTEDRVANYLPFLESQDRQLRGAAAKSLGEAVKLHPDTFPNILSNLQEQYVHKAKPIGPVYDEFGILKKNLQQADPWEARSGVALAYRELAPYFTSGHVKPFVETVIKDGCLSDKNSVVRREMIDASSAVISLHAKPHVEDLMTVFENTLEEPDRKSQEQDDRNEAIIILYGALAKHLEKGNKKIPSIVQRLFTTLSTPSESVQYAVAECLPPLVRASRDKTGEYVEKMTNLLFTSSKYAIRRGAAYGLAGIVRGYGISALKDFRILTTLRAAQENKKDQNARQGALFAYELLSLFLGPLFEPYFIQILPLLLTSFGDASNDVREACADATRICFSSLSSYGVTVILPTLLEGLDESAWRSKKGACEMLGNMAYLAPSQLAVNLPTIIPPLTNVLTDTHKEVRSAANRSLLKFGDVISNPEIKELVGVLLKALSDPTKYTNDALDSLLKVSFVHYLDAPSLALVVRILERGLGDRSQTKKKASQIIGSLAHLTERKDLMVHLTILINGLKTAVVDPVPQTRSTASKALGILVEKLGEDAMPELIPGLMYTLKSETGAGDRLGSAQALSEVLAGLGTERLEEVLPTVLTNVSSSKPHVREGFMSLFIFLPACFGNAFSNYLTKIIPPILAGLADDIDSIRETALRAGRLLVKNFAARAVDLLLPELERGLADDAYRIRLSSVELVGDLLFNLTGITGSVDDVHAEASGEISTALLDALGAEKRDRVLSAIYICRCDTSGLVRNAAINVWKALVPSPRILKEMIPTLTQFIIRRLANPNPEQKEIAGQALSELVRKAGEGVLASLLPTMEESLLTTTDSDAKQGICIALKELISSTSEEALADYEKILISVLRIGLVDSDSEVRDSAADAFDSIQRVFGRRAVDQVLPFLLNQLRDEDAASSALAGLLTLLRDHGRANQILPVLIPNLLTSPMSAFNASALANLAEVASSAVNRRLPQIINTFMDNLVETEDEELRDELGESFDQVLLAVDEFDGLNTSMSIILGLLKHDDERKRAAMATHIAVFFEKSEVDYSRYTPDCIRVLLQLFDDREISVVKAAWEALNALVKNMRKEEMESLVTSTRQVLQQVGMPGRDLPGFTIPKGINAILPIFLQGLMYGTPEQRTQSALAIADIVDRTNGDSLRPFVTQITGPLIRVVSEKSVEVKSAILLTLNSLLEKIPTFLKPFLPQLQRTFAKALADTSSEVLRSRAAKALGTLITLTPRIDPLIAELVSGSKTPDIGVQVAMLKALYEVVSKAGANMGDTSRASLIALIEEEVEEEDDSLLISKARLLGAMAMSIPLDHVGRIIKAQALTTHFTKYSILALNAVLLDAAGVMSEGGFSDDFAKVICRGLADKEPFISDNSVLAAGKFLLSDEMHKSFETSKTLFENLAAAIKAPNSNSTDCKRLSLVVLRTVGRLHYEMVKPHLALLAPVVFGNVRDSIIPVKLSAEQAFLAIFRTVDEGDAIFEKYIATVEGGQKRLMQDWYKRVATKLGAAERERNDAGGSSLGLNSDEEDDYKEIMSVGKVDLEGWVSAD</sequence>
<dbReference type="InterPro" id="IPR056809">
    <property type="entry name" value="HEAT_GCN1_fung"/>
</dbReference>
<protein>
    <recommendedName>
        <fullName evidence="3">eIF-2-alpha kinase activator GCN1</fullName>
    </recommendedName>
</protein>
<dbReference type="EMBL" id="JAQGDS010000004">
    <property type="protein sequence ID" value="KAJ6261110.1"/>
    <property type="molecule type" value="Genomic_DNA"/>
</dbReference>
<dbReference type="InterPro" id="IPR021133">
    <property type="entry name" value="HEAT_type_2"/>
</dbReference>
<evidence type="ECO:0000259" key="5">
    <source>
        <dbReference type="SMART" id="SM01349"/>
    </source>
</evidence>
<dbReference type="InterPro" id="IPR011989">
    <property type="entry name" value="ARM-like"/>
</dbReference>
<comment type="caution">
    <text evidence="6">The sequence shown here is derived from an EMBL/GenBank/DDBJ whole genome shotgun (WGS) entry which is preliminary data.</text>
</comment>
<dbReference type="InterPro" id="IPR057546">
    <property type="entry name" value="HEAT_GCN1"/>
</dbReference>
<dbReference type="Pfam" id="PF12074">
    <property type="entry name" value="Gcn1_N"/>
    <property type="match status" value="1"/>
</dbReference>
<dbReference type="Pfam" id="PF25801">
    <property type="entry name" value="HEAT_GCN1_C_2"/>
    <property type="match status" value="1"/>
</dbReference>
<keyword evidence="7" id="KW-1185">Reference proteome</keyword>
<dbReference type="Pfam" id="PF24987">
    <property type="entry name" value="HEAT_EF3_N"/>
    <property type="match status" value="1"/>
</dbReference>
<dbReference type="SMART" id="SM01349">
    <property type="entry name" value="TOG"/>
    <property type="match status" value="1"/>
</dbReference>
<dbReference type="PANTHER" id="PTHR23346">
    <property type="entry name" value="TRANSLATIONAL ACTIVATOR GCN1-RELATED"/>
    <property type="match status" value="1"/>
</dbReference>
<evidence type="ECO:0000256" key="1">
    <source>
        <dbReference type="ARBA" id="ARBA00007366"/>
    </source>
</evidence>
<proteinExistence type="inferred from homology"/>
<accession>A0AAD6IYK9</accession>
<evidence type="ECO:0000256" key="3">
    <source>
        <dbReference type="ARBA" id="ARBA00072275"/>
    </source>
</evidence>
<dbReference type="SUPFAM" id="SSF48371">
    <property type="entry name" value="ARM repeat"/>
    <property type="match status" value="4"/>
</dbReference>
<dbReference type="Pfam" id="PF24993">
    <property type="entry name" value="GNC1_N"/>
    <property type="match status" value="1"/>
</dbReference>
<feature type="domain" description="TOG" evidence="5">
    <location>
        <begin position="1340"/>
        <end position="1573"/>
    </location>
</feature>
<gene>
    <name evidence="6" type="ORF">Dda_3775</name>
</gene>
<dbReference type="GO" id="GO:0030295">
    <property type="term" value="F:protein kinase activator activity"/>
    <property type="evidence" value="ECO:0007669"/>
    <property type="project" value="UniProtKB-ARBA"/>
</dbReference>